<accession>A0AAD9L959</accession>
<organism evidence="3 4">
    <name type="scientific">Papiliotrema laurentii</name>
    <name type="common">Cryptococcus laurentii</name>
    <dbReference type="NCBI Taxonomy" id="5418"/>
    <lineage>
        <taxon>Eukaryota</taxon>
        <taxon>Fungi</taxon>
        <taxon>Dikarya</taxon>
        <taxon>Basidiomycota</taxon>
        <taxon>Agaricomycotina</taxon>
        <taxon>Tremellomycetes</taxon>
        <taxon>Tremellales</taxon>
        <taxon>Rhynchogastremaceae</taxon>
        <taxon>Papiliotrema</taxon>
    </lineage>
</organism>
<evidence type="ECO:0000256" key="1">
    <source>
        <dbReference type="SAM" id="MobiDB-lite"/>
    </source>
</evidence>
<dbReference type="EMBL" id="JAODAN010000001">
    <property type="protein sequence ID" value="KAK1927187.1"/>
    <property type="molecule type" value="Genomic_DNA"/>
</dbReference>
<sequence length="131" mass="13956">MASTWDIISSTLILVIFLAVVYLAVKLSGSLSKSTSATRSNLSSRGVTYQDGRLSVKTDRAAPSREEYIAKTQRAFEKGAKTLSANPGAFRTGPSREASAEPHLAAPVPAAASSSVETPERKGFRRTKKLA</sequence>
<comment type="caution">
    <text evidence="3">The sequence shown here is derived from an EMBL/GenBank/DDBJ whole genome shotgun (WGS) entry which is preliminary data.</text>
</comment>
<dbReference type="AlphaFoldDB" id="A0AAD9L959"/>
<feature type="compositionally biased region" description="Low complexity" evidence="1">
    <location>
        <begin position="105"/>
        <end position="116"/>
    </location>
</feature>
<keyword evidence="2" id="KW-1133">Transmembrane helix</keyword>
<proteinExistence type="predicted"/>
<reference evidence="3" key="1">
    <citation type="submission" date="2023-02" db="EMBL/GenBank/DDBJ databases">
        <title>Identification and recombinant expression of a fungal hydrolase from Papiliotrema laurentii that hydrolyzes apple cutin and clears colloidal polyester polyurethane.</title>
        <authorList>
            <consortium name="DOE Joint Genome Institute"/>
            <person name="Roman V.A."/>
            <person name="Bojanowski C."/>
            <person name="Crable B.R."/>
            <person name="Wagner D.N."/>
            <person name="Hung C.S."/>
            <person name="Nadeau L.J."/>
            <person name="Schratz L."/>
            <person name="Haridas S."/>
            <person name="Pangilinan J."/>
            <person name="Lipzen A."/>
            <person name="Na H."/>
            <person name="Yan M."/>
            <person name="Ng V."/>
            <person name="Grigoriev I.V."/>
            <person name="Spatafora J.W."/>
            <person name="Barlow D."/>
            <person name="Biffinger J."/>
            <person name="Kelley-Loughnane N."/>
            <person name="Varaljay V.A."/>
            <person name="Crookes-Goodson W.J."/>
        </authorList>
    </citation>
    <scope>NUCLEOTIDE SEQUENCE</scope>
    <source>
        <strain evidence="3">5307AH</strain>
    </source>
</reference>
<feature type="transmembrane region" description="Helical" evidence="2">
    <location>
        <begin position="6"/>
        <end position="25"/>
    </location>
</feature>
<keyword evidence="2" id="KW-0812">Transmembrane</keyword>
<dbReference type="Proteomes" id="UP001182556">
    <property type="component" value="Unassembled WGS sequence"/>
</dbReference>
<evidence type="ECO:0000313" key="4">
    <source>
        <dbReference type="Proteomes" id="UP001182556"/>
    </source>
</evidence>
<evidence type="ECO:0000256" key="2">
    <source>
        <dbReference type="SAM" id="Phobius"/>
    </source>
</evidence>
<name>A0AAD9L959_PAPLA</name>
<evidence type="ECO:0000313" key="3">
    <source>
        <dbReference type="EMBL" id="KAK1927187.1"/>
    </source>
</evidence>
<keyword evidence="2" id="KW-0472">Membrane</keyword>
<gene>
    <name evidence="3" type="ORF">DB88DRAFT_477090</name>
</gene>
<protein>
    <submittedName>
        <fullName evidence="3">Uncharacterized protein</fullName>
    </submittedName>
</protein>
<keyword evidence="4" id="KW-1185">Reference proteome</keyword>
<feature type="region of interest" description="Disordered" evidence="1">
    <location>
        <begin position="81"/>
        <end position="131"/>
    </location>
</feature>